<dbReference type="EMBL" id="JH717900">
    <property type="protein sequence ID" value="EWZ39723.1"/>
    <property type="molecule type" value="Genomic_DNA"/>
</dbReference>
<dbReference type="AlphaFoldDB" id="W9KED4"/>
<name>W9KED4_FUSOX</name>
<gene>
    <name evidence="2" type="ORF">FOZG_08731</name>
</gene>
<keyword evidence="1" id="KW-0472">Membrane</keyword>
<evidence type="ECO:0000313" key="2">
    <source>
        <dbReference type="EMBL" id="EWZ39723.1"/>
    </source>
</evidence>
<keyword evidence="1" id="KW-0812">Transmembrane</keyword>
<proteinExistence type="predicted"/>
<evidence type="ECO:0000256" key="1">
    <source>
        <dbReference type="SAM" id="Phobius"/>
    </source>
</evidence>
<dbReference type="Proteomes" id="UP000030766">
    <property type="component" value="Unassembled WGS sequence"/>
</dbReference>
<sequence length="236" mass="27282">MRHLEPNAPAVLDSPIMAGQPPRFSFSTIYIFKDRKLRQDNTLHLFFIIIDRARSSSSSITCAGPTTFENASLLSYPFSAQREGCFQPMSWGKGCLQWSRGKWGEKESRAVQYGEGSSSRYPTRFASSLIRCANYGFVFFLFGIALVFYAMRYDTTMQCIMVILRVSCHYLSFITCHHHLNGPCYYYAENHLRLLFLCESYKAIFFQNFLGGDRKEHAADALLDFTHLFIKRNLYR</sequence>
<accession>W9KED4</accession>
<reference evidence="2" key="1">
    <citation type="submission" date="2011-06" db="EMBL/GenBank/DDBJ databases">
        <title>The Genome Sequence of Fusarium oxysporum Fo47.</title>
        <authorList>
            <consortium name="The Broad Institute Genome Sequencing Platform"/>
            <person name="Ma L.-J."/>
            <person name="Gale L.R."/>
            <person name="Schwartz D.C."/>
            <person name="Zhou S."/>
            <person name="Corby-Kistler H."/>
            <person name="Young S.K."/>
            <person name="Zeng Q."/>
            <person name="Gargeya S."/>
            <person name="Fitzgerald M."/>
            <person name="Haas B."/>
            <person name="Abouelleil A."/>
            <person name="Alvarado L."/>
            <person name="Arachchi H.M."/>
            <person name="Berlin A."/>
            <person name="Brown A."/>
            <person name="Chapman S.B."/>
            <person name="Chen Z."/>
            <person name="Dunbar C."/>
            <person name="Freedman E."/>
            <person name="Gearin G."/>
            <person name="Gellesch M."/>
            <person name="Goldberg J."/>
            <person name="Griggs A."/>
            <person name="Gujja S."/>
            <person name="Heiman D."/>
            <person name="Howarth C."/>
            <person name="Larson L."/>
            <person name="Lui A."/>
            <person name="MacDonald P.J.P."/>
            <person name="Mehta T."/>
            <person name="Montmayeur A."/>
            <person name="Murphy C."/>
            <person name="Neiman D."/>
            <person name="Pearson M."/>
            <person name="Priest M."/>
            <person name="Roberts A."/>
            <person name="Saif S."/>
            <person name="Shea T."/>
            <person name="Shenoy N."/>
            <person name="Sisk P."/>
            <person name="Stolte C."/>
            <person name="Sykes S."/>
            <person name="Wortman J."/>
            <person name="Nusbaum C."/>
            <person name="Birren B."/>
        </authorList>
    </citation>
    <scope>NUCLEOTIDE SEQUENCE [LARGE SCALE GENOMIC DNA]</scope>
    <source>
        <strain evidence="2">Fo47</strain>
    </source>
</reference>
<reference evidence="2" key="2">
    <citation type="submission" date="2012-06" db="EMBL/GenBank/DDBJ databases">
        <title>Annotation of the Genome Sequence of Fusarium oxysporum Fo47.</title>
        <authorList>
            <consortium name="The Broad Institute Genomics Platform"/>
            <person name="Ma L.-J."/>
            <person name="Corby-Kistler H."/>
            <person name="Broz K."/>
            <person name="Gale L.R."/>
            <person name="Jonkers W."/>
            <person name="O'Donnell K."/>
            <person name="Ploetz R."/>
            <person name="Steinberg C."/>
            <person name="Schwartz D.C."/>
            <person name="VanEtten H."/>
            <person name="Zhou S."/>
            <person name="Young S.K."/>
            <person name="Zeng Q."/>
            <person name="Gargeya S."/>
            <person name="Fitzgerald M."/>
            <person name="Abouelleil A."/>
            <person name="Alvarado L."/>
            <person name="Chapman S.B."/>
            <person name="Gainer-Dewar J."/>
            <person name="Goldberg J."/>
            <person name="Griggs A."/>
            <person name="Gujja S."/>
            <person name="Hansen M."/>
            <person name="Howarth C."/>
            <person name="Imamovic A."/>
            <person name="Ireland A."/>
            <person name="Larimer J."/>
            <person name="McCowan C."/>
            <person name="Murphy C."/>
            <person name="Pearson M."/>
            <person name="Poon T.W."/>
            <person name="Priest M."/>
            <person name="Roberts A."/>
            <person name="Saif S."/>
            <person name="Shea T."/>
            <person name="Sykes S."/>
            <person name="Wortman J."/>
            <person name="Nusbaum C."/>
            <person name="Birren B."/>
        </authorList>
    </citation>
    <scope>NUCLEOTIDE SEQUENCE</scope>
    <source>
        <strain evidence="2">Fo47</strain>
    </source>
</reference>
<feature type="transmembrane region" description="Helical" evidence="1">
    <location>
        <begin position="133"/>
        <end position="151"/>
    </location>
</feature>
<dbReference type="HOGENOM" id="CLU_1175482_0_0_1"/>
<protein>
    <submittedName>
        <fullName evidence="2">Uncharacterized protein</fullName>
    </submittedName>
</protein>
<keyword evidence="1" id="KW-1133">Transmembrane helix</keyword>
<organism evidence="2">
    <name type="scientific">Fusarium oxysporum Fo47</name>
    <dbReference type="NCBI Taxonomy" id="660027"/>
    <lineage>
        <taxon>Eukaryota</taxon>
        <taxon>Fungi</taxon>
        <taxon>Dikarya</taxon>
        <taxon>Ascomycota</taxon>
        <taxon>Pezizomycotina</taxon>
        <taxon>Sordariomycetes</taxon>
        <taxon>Hypocreomycetidae</taxon>
        <taxon>Hypocreales</taxon>
        <taxon>Nectriaceae</taxon>
        <taxon>Fusarium</taxon>
        <taxon>Fusarium oxysporum species complex</taxon>
    </lineage>
</organism>
<dbReference type="VEuPathDB" id="FungiDB:FOZG_08731"/>